<reference evidence="2" key="2">
    <citation type="submission" date="2024-06" db="UniProtKB">
        <authorList>
            <consortium name="EnsemblMetazoa"/>
        </authorList>
    </citation>
    <scope>IDENTIFICATION</scope>
</reference>
<keyword evidence="3" id="KW-1185">Reference proteome</keyword>
<dbReference type="PANTHER" id="PTHR46785">
    <property type="entry name" value="VON WILLEBRAND FACTOR A DOMAIN-CONTAINING PROTEIN 3B"/>
    <property type="match status" value="1"/>
</dbReference>
<evidence type="ECO:0008006" key="4">
    <source>
        <dbReference type="Google" id="ProtNLM"/>
    </source>
</evidence>
<reference evidence="3" key="1">
    <citation type="journal article" date="2010" name="Nature">
        <title>The Amphimedon queenslandica genome and the evolution of animal complexity.</title>
        <authorList>
            <person name="Srivastava M."/>
            <person name="Simakov O."/>
            <person name="Chapman J."/>
            <person name="Fahey B."/>
            <person name="Gauthier M.E."/>
            <person name="Mitros T."/>
            <person name="Richards G.S."/>
            <person name="Conaco C."/>
            <person name="Dacre M."/>
            <person name="Hellsten U."/>
            <person name="Larroux C."/>
            <person name="Putnam N.H."/>
            <person name="Stanke M."/>
            <person name="Adamska M."/>
            <person name="Darling A."/>
            <person name="Degnan S.M."/>
            <person name="Oakley T.H."/>
            <person name="Plachetzki D.C."/>
            <person name="Zhai Y."/>
            <person name="Adamski M."/>
            <person name="Calcino A."/>
            <person name="Cummins S.F."/>
            <person name="Goodstein D.M."/>
            <person name="Harris C."/>
            <person name="Jackson D.J."/>
            <person name="Leys S.P."/>
            <person name="Shu S."/>
            <person name="Woodcroft B.J."/>
            <person name="Vervoort M."/>
            <person name="Kosik K.S."/>
            <person name="Manning G."/>
            <person name="Degnan B.M."/>
            <person name="Rokhsar D.S."/>
        </authorList>
    </citation>
    <scope>NUCLEOTIDE SEQUENCE [LARGE SCALE GENOMIC DNA]</scope>
</reference>
<dbReference type="AlphaFoldDB" id="A0AAN0IUE3"/>
<organism evidence="2 3">
    <name type="scientific">Amphimedon queenslandica</name>
    <name type="common">Sponge</name>
    <dbReference type="NCBI Taxonomy" id="400682"/>
    <lineage>
        <taxon>Eukaryota</taxon>
        <taxon>Metazoa</taxon>
        <taxon>Porifera</taxon>
        <taxon>Demospongiae</taxon>
        <taxon>Heteroscleromorpha</taxon>
        <taxon>Haplosclerida</taxon>
        <taxon>Niphatidae</taxon>
        <taxon>Amphimedon</taxon>
    </lineage>
</organism>
<evidence type="ECO:0000313" key="3">
    <source>
        <dbReference type="Proteomes" id="UP000007879"/>
    </source>
</evidence>
<dbReference type="PANTHER" id="PTHR46785:SF1">
    <property type="entry name" value="VON WILLEBRAND FACTOR A DOMAIN-CONTAINING PROTEIN 3B"/>
    <property type="match status" value="1"/>
</dbReference>
<accession>A0AAN0IUE3</accession>
<dbReference type="EnsemblMetazoa" id="XM_011411144.1">
    <property type="protein sequence ID" value="XP_011409446.1"/>
    <property type="gene ID" value="LOC105316312"/>
</dbReference>
<dbReference type="Proteomes" id="UP000007879">
    <property type="component" value="Unassembled WGS sequence"/>
</dbReference>
<sequence>MVSSVPSGGSCQVLFSTGVSSNLPIKLLLPIKGSTPCPALRPGDYVFVRTRIKILKGDIYLPGVIMALPENPRVGGALFSASIFGGRIVTCSRSSLVKIGRVRYREACDCLINWLKKREKLDYRDMGPTTSTPNKEMIHVLPRELPSNLSSSDESIPINAHSPDGSKPLSPLSPGPEDVPSDAPSYHGPVTIERGTSPIPLNESRGLVDKET</sequence>
<evidence type="ECO:0000313" key="2">
    <source>
        <dbReference type="EnsemblMetazoa" id="XP_011409446.1"/>
    </source>
</evidence>
<feature type="region of interest" description="Disordered" evidence="1">
    <location>
        <begin position="146"/>
        <end position="212"/>
    </location>
</feature>
<proteinExistence type="predicted"/>
<protein>
    <recommendedName>
        <fullName evidence="4">DUF4537 domain-containing protein</fullName>
    </recommendedName>
</protein>
<evidence type="ECO:0000256" key="1">
    <source>
        <dbReference type="SAM" id="MobiDB-lite"/>
    </source>
</evidence>
<name>A0AAN0IUE3_AMPQE</name>
<dbReference type="RefSeq" id="XP_011409446.1">
    <property type="nucleotide sequence ID" value="XM_011411144.1"/>
</dbReference>
<feature type="compositionally biased region" description="Low complexity" evidence="1">
    <location>
        <begin position="162"/>
        <end position="176"/>
    </location>
</feature>
<dbReference type="GeneID" id="105316312"/>
<dbReference type="KEGG" id="aqu:105316312"/>